<feature type="region of interest" description="Disordered" evidence="1">
    <location>
        <begin position="285"/>
        <end position="343"/>
    </location>
</feature>
<dbReference type="InterPro" id="IPR028322">
    <property type="entry name" value="PNRC-like_rgn"/>
</dbReference>
<feature type="region of interest" description="Disordered" evidence="1">
    <location>
        <begin position="169"/>
        <end position="244"/>
    </location>
</feature>
<proteinExistence type="predicted"/>
<feature type="compositionally biased region" description="Polar residues" evidence="1">
    <location>
        <begin position="1"/>
        <end position="65"/>
    </location>
</feature>
<dbReference type="OrthoDB" id="2142961at2759"/>
<evidence type="ECO:0000313" key="3">
    <source>
        <dbReference type="EMBL" id="CCX11337.1"/>
    </source>
</evidence>
<protein>
    <submittedName>
        <fullName evidence="3">Uncharacterized protein</fullName>
    </submittedName>
</protein>
<feature type="compositionally biased region" description="Polar residues" evidence="1">
    <location>
        <begin position="108"/>
        <end position="123"/>
    </location>
</feature>
<feature type="compositionally biased region" description="Basic and acidic residues" evidence="1">
    <location>
        <begin position="194"/>
        <end position="205"/>
    </location>
</feature>
<dbReference type="Pfam" id="PF15365">
    <property type="entry name" value="PNRC"/>
    <property type="match status" value="1"/>
</dbReference>
<feature type="region of interest" description="Disordered" evidence="1">
    <location>
        <begin position="1"/>
        <end position="156"/>
    </location>
</feature>
<dbReference type="Proteomes" id="UP000018144">
    <property type="component" value="Unassembled WGS sequence"/>
</dbReference>
<evidence type="ECO:0000313" key="4">
    <source>
        <dbReference type="Proteomes" id="UP000018144"/>
    </source>
</evidence>
<dbReference type="EMBL" id="HF935612">
    <property type="protein sequence ID" value="CCX11337.1"/>
    <property type="molecule type" value="Genomic_DNA"/>
</dbReference>
<dbReference type="AlphaFoldDB" id="U4LH36"/>
<reference evidence="3 4" key="1">
    <citation type="journal article" date="2013" name="PLoS Genet.">
        <title>The genome and development-dependent transcriptomes of Pyronema confluens: a window into fungal evolution.</title>
        <authorList>
            <person name="Traeger S."/>
            <person name="Altegoer F."/>
            <person name="Freitag M."/>
            <person name="Gabaldon T."/>
            <person name="Kempken F."/>
            <person name="Kumar A."/>
            <person name="Marcet-Houben M."/>
            <person name="Poggeler S."/>
            <person name="Stajich J.E."/>
            <person name="Nowrousian M."/>
        </authorList>
    </citation>
    <scope>NUCLEOTIDE SEQUENCE [LARGE SCALE GENOMIC DNA]</scope>
    <source>
        <strain evidence="4">CBS 100304</strain>
        <strain evidence="3">CBS100304</strain>
        <tissue evidence="3">Vegetative mycelium</tissue>
    </source>
</reference>
<evidence type="ECO:0000313" key="2">
    <source>
        <dbReference type="EMBL" id="CCX04991.1"/>
    </source>
</evidence>
<gene>
    <name evidence="2" type="ORF">PCON_04205</name>
    <name evidence="3" type="ORF">PCON_10931</name>
</gene>
<keyword evidence="4" id="KW-1185">Reference proteome</keyword>
<dbReference type="EMBL" id="HF935224">
    <property type="protein sequence ID" value="CCX04991.1"/>
    <property type="molecule type" value="Genomic_DNA"/>
</dbReference>
<evidence type="ECO:0000256" key="1">
    <source>
        <dbReference type="SAM" id="MobiDB-lite"/>
    </source>
</evidence>
<organism evidence="3 4">
    <name type="scientific">Pyronema omphalodes (strain CBS 100304)</name>
    <name type="common">Pyronema confluens</name>
    <dbReference type="NCBI Taxonomy" id="1076935"/>
    <lineage>
        <taxon>Eukaryota</taxon>
        <taxon>Fungi</taxon>
        <taxon>Dikarya</taxon>
        <taxon>Ascomycota</taxon>
        <taxon>Pezizomycotina</taxon>
        <taxon>Pezizomycetes</taxon>
        <taxon>Pezizales</taxon>
        <taxon>Pyronemataceae</taxon>
        <taxon>Pyronema</taxon>
    </lineage>
</organism>
<name>U4LH36_PYROM</name>
<feature type="compositionally biased region" description="Pro residues" evidence="1">
    <location>
        <begin position="312"/>
        <end position="328"/>
    </location>
</feature>
<accession>U4LH36</accession>
<dbReference type="GO" id="GO:0016071">
    <property type="term" value="P:mRNA metabolic process"/>
    <property type="evidence" value="ECO:0007669"/>
    <property type="project" value="UniProtKB-ARBA"/>
</dbReference>
<sequence>MTAAITVSTPPPQSRRQQNVARTPNRQTKTEHYTNISFAPNNVKNVNDAGQQQVPNSKLQYSPQFDASRGRHSSPAKAPPRTPQHSTDKKKRRTRKPKDLVKAPAPDSTLSDSAASEHTSPLATPTHFPDSPSKAYAGSGFHQSPAPSALPIPKFFSKSVPSNIASARLFQDDSDSVSVSPPSNTPLDMLFKAHAAEIARKRSNDSSDSDSATDRDIFGTATPRRPLAAPHQDAQVRPAPSRAVTDSFVMEDLFKSLPSSPAPNSTPYSIPSQHKGDLYQYLARSTQPNSAPSPTPQYRGRTAVNNYGSPLRAPPPRQMYHTPEPPKSPEYYTPLTSPLRSPEPQYNCPPQFPNMFEVRSDNIPCGMDDNTMQKENKLREMLNMAPRVIHGVMY</sequence>